<gene>
    <name evidence="4" type="ORF">GNZ13_00135</name>
</gene>
<dbReference type="GO" id="GO:0016620">
    <property type="term" value="F:oxidoreductase activity, acting on the aldehyde or oxo group of donors, NAD or NADP as acceptor"/>
    <property type="evidence" value="ECO:0007669"/>
    <property type="project" value="InterPro"/>
</dbReference>
<evidence type="ECO:0000256" key="1">
    <source>
        <dbReference type="ARBA" id="ARBA00009986"/>
    </source>
</evidence>
<dbReference type="PROSITE" id="PS00070">
    <property type="entry name" value="ALDEHYDE_DEHYDR_CYS"/>
    <property type="match status" value="1"/>
</dbReference>
<dbReference type="Gene3D" id="3.40.309.10">
    <property type="entry name" value="Aldehyde Dehydrogenase, Chain A, domain 2"/>
    <property type="match status" value="1"/>
</dbReference>
<dbReference type="CDD" id="cd07103">
    <property type="entry name" value="ALDH_F5_SSADH_GabD"/>
    <property type="match status" value="1"/>
</dbReference>
<dbReference type="InterPro" id="IPR016163">
    <property type="entry name" value="Ald_DH_C"/>
</dbReference>
<keyword evidence="5" id="KW-1185">Reference proteome</keyword>
<dbReference type="InterPro" id="IPR016161">
    <property type="entry name" value="Ald_DH/histidinol_DH"/>
</dbReference>
<comment type="similarity">
    <text evidence="1">Belongs to the aldehyde dehydrogenase family.</text>
</comment>
<evidence type="ECO:0000313" key="5">
    <source>
        <dbReference type="Proteomes" id="UP000655523"/>
    </source>
</evidence>
<feature type="domain" description="Aldehyde dehydrogenase" evidence="3">
    <location>
        <begin position="21"/>
        <end position="475"/>
    </location>
</feature>
<dbReference type="InterPro" id="IPR016160">
    <property type="entry name" value="Ald_DH_CS_CYS"/>
</dbReference>
<sequence length="478" mass="51226">MTDPAYDQPYLLINGERVSRDGREGLPVRNPSTGEVLGALPVATLSDLTRAIELASGAFRSWSQVPPLERGKVLKRAAELMRERIDSIAAAITLEQGKPLFEARWEVLWTADVVDWQAEEARRTYGRVLPVATKGRALVVKEPVGPVAAFTPWNLPAFLPARKIATALAAGCSCIIKPAEETPTGALKIAECFLDAGVPPGALSVVFGDPSMISTHLISSPAIRKVSFTGSTKVGTLLAELSVKHIKRMTMELGGHAPTVIFDDVDLDRVIAEAAAYKFMNAGQICIAPTRFYVHEAVHDKFVKNISEAARSLVVGDGMDPATQMGPLSNPRRMDAMERLISDATRQGADLIVGGSRTGNHGYFWQPTVLANVPETATIMNEEPFGPVVVTSSFRDEDDVIARSNRLGYGLAAFAFSGASDRANRLASSIEAGMVGVNTFAVTMPEAPFGGVKDSGYGLEGGTEGIEAYLTTKFVHQV</sequence>
<evidence type="ECO:0000313" key="4">
    <source>
        <dbReference type="EMBL" id="NPT53063.1"/>
    </source>
</evidence>
<comment type="caution">
    <text evidence="4">The sequence shown here is derived from an EMBL/GenBank/DDBJ whole genome shotgun (WGS) entry which is preliminary data.</text>
</comment>
<dbReference type="InterPro" id="IPR015590">
    <property type="entry name" value="Aldehyde_DH_dom"/>
</dbReference>
<organism evidence="4 5">
    <name type="scientific">Paraburkholderia elongata</name>
    <dbReference type="NCBI Taxonomy" id="2675747"/>
    <lineage>
        <taxon>Bacteria</taxon>
        <taxon>Pseudomonadati</taxon>
        <taxon>Pseudomonadota</taxon>
        <taxon>Betaproteobacteria</taxon>
        <taxon>Burkholderiales</taxon>
        <taxon>Burkholderiaceae</taxon>
        <taxon>Paraburkholderia</taxon>
    </lineage>
</organism>
<dbReference type="Pfam" id="PF00171">
    <property type="entry name" value="Aldedh"/>
    <property type="match status" value="1"/>
</dbReference>
<dbReference type="AlphaFoldDB" id="A0A972NIT0"/>
<dbReference type="SUPFAM" id="SSF53720">
    <property type="entry name" value="ALDH-like"/>
    <property type="match status" value="1"/>
</dbReference>
<accession>A0A972NIT0</accession>
<dbReference type="Gene3D" id="3.40.605.10">
    <property type="entry name" value="Aldehyde Dehydrogenase, Chain A, domain 1"/>
    <property type="match status" value="1"/>
</dbReference>
<reference evidence="4 5" key="1">
    <citation type="submission" date="2019-11" db="EMBL/GenBank/DDBJ databases">
        <title>Metabolism of dissolved organic matter in forest soils.</title>
        <authorList>
            <person name="Cyle K.T."/>
            <person name="Wilhelm R.C."/>
            <person name="Martinez C.E."/>
        </authorList>
    </citation>
    <scope>NUCLEOTIDE SEQUENCE [LARGE SCALE GENOMIC DNA]</scope>
    <source>
        <strain evidence="4 5">5N</strain>
    </source>
</reference>
<proteinExistence type="inferred from homology"/>
<name>A0A972NIT0_9BURK</name>
<dbReference type="InterPro" id="IPR050740">
    <property type="entry name" value="Aldehyde_DH_Superfamily"/>
</dbReference>
<evidence type="ECO:0000259" key="3">
    <source>
        <dbReference type="Pfam" id="PF00171"/>
    </source>
</evidence>
<dbReference type="EMBL" id="WOEZ01000001">
    <property type="protein sequence ID" value="NPT53063.1"/>
    <property type="molecule type" value="Genomic_DNA"/>
</dbReference>
<dbReference type="FunFam" id="3.40.309.10:FF:000009">
    <property type="entry name" value="Aldehyde dehydrogenase A"/>
    <property type="match status" value="1"/>
</dbReference>
<evidence type="ECO:0000256" key="2">
    <source>
        <dbReference type="ARBA" id="ARBA00023002"/>
    </source>
</evidence>
<dbReference type="RefSeq" id="WP_172159388.1">
    <property type="nucleotide sequence ID" value="NZ_WOEZ01000001.1"/>
</dbReference>
<dbReference type="FunFam" id="3.40.605.10:FF:000007">
    <property type="entry name" value="NAD/NADP-dependent betaine aldehyde dehydrogenase"/>
    <property type="match status" value="1"/>
</dbReference>
<dbReference type="PANTHER" id="PTHR43353:SF5">
    <property type="entry name" value="SUCCINATE-SEMIALDEHYDE DEHYDROGENASE, MITOCHONDRIAL"/>
    <property type="match status" value="1"/>
</dbReference>
<dbReference type="PANTHER" id="PTHR43353">
    <property type="entry name" value="SUCCINATE-SEMIALDEHYDE DEHYDROGENASE, MITOCHONDRIAL"/>
    <property type="match status" value="1"/>
</dbReference>
<protein>
    <submittedName>
        <fullName evidence="4">Aldehyde dehydrogenase family protein</fullName>
    </submittedName>
</protein>
<keyword evidence="2" id="KW-0560">Oxidoreductase</keyword>
<dbReference type="InterPro" id="IPR016162">
    <property type="entry name" value="Ald_DH_N"/>
</dbReference>
<dbReference type="Proteomes" id="UP000655523">
    <property type="component" value="Unassembled WGS sequence"/>
</dbReference>